<evidence type="ECO:0000313" key="2">
    <source>
        <dbReference type="Proteomes" id="UP000199758"/>
    </source>
</evidence>
<evidence type="ECO:0000313" key="1">
    <source>
        <dbReference type="EMBL" id="SHG92135.1"/>
    </source>
</evidence>
<keyword evidence="2" id="KW-1185">Reference proteome</keyword>
<dbReference type="Proteomes" id="UP000199758">
    <property type="component" value="Unassembled WGS sequence"/>
</dbReference>
<dbReference type="AlphaFoldDB" id="A0A1M5NRR4"/>
<dbReference type="RefSeq" id="WP_072896763.1">
    <property type="nucleotide sequence ID" value="NZ_FQWZ01000004.1"/>
</dbReference>
<protein>
    <submittedName>
        <fullName evidence="1">Uncharacterized protein</fullName>
    </submittedName>
</protein>
<organism evidence="1 2">
    <name type="scientific">Hydrocarboniphaga daqingensis</name>
    <dbReference type="NCBI Taxonomy" id="490188"/>
    <lineage>
        <taxon>Bacteria</taxon>
        <taxon>Pseudomonadati</taxon>
        <taxon>Pseudomonadota</taxon>
        <taxon>Gammaproteobacteria</taxon>
        <taxon>Nevskiales</taxon>
        <taxon>Nevskiaceae</taxon>
        <taxon>Hydrocarboniphaga</taxon>
    </lineage>
</organism>
<gene>
    <name evidence="1" type="ORF">SAMN04488068_1828</name>
</gene>
<dbReference type="STRING" id="490188.SAMN04488068_1828"/>
<name>A0A1M5NRR4_9GAMM</name>
<sequence length="163" mass="18217">MRPSLVARLLGGIAAVALLCGFGGREPTSEARRDANRYILEKLNRQTGEGWQRSGQYFLWRYQFSKDGCELRISRESVIGSDLLMQTVPIADVVPVWQGGPSVELYCQSSNDCIELETRSMARDSQSQRVGDTSLLVPQPDDLPKLTDALAELHRLCDDPYAR</sequence>
<dbReference type="OrthoDB" id="7061911at2"/>
<dbReference type="EMBL" id="FQWZ01000004">
    <property type="protein sequence ID" value="SHG92135.1"/>
    <property type="molecule type" value="Genomic_DNA"/>
</dbReference>
<reference evidence="1 2" key="1">
    <citation type="submission" date="2016-11" db="EMBL/GenBank/DDBJ databases">
        <authorList>
            <person name="Jaros S."/>
            <person name="Januszkiewicz K."/>
            <person name="Wedrychowicz H."/>
        </authorList>
    </citation>
    <scope>NUCLEOTIDE SEQUENCE [LARGE SCALE GENOMIC DNA]</scope>
    <source>
        <strain evidence="1 2">CGMCC 1.7049</strain>
    </source>
</reference>
<accession>A0A1M5NRR4</accession>
<proteinExistence type="predicted"/>